<gene>
    <name evidence="4" type="ORF">HXM94_00280</name>
</gene>
<dbReference type="Proteomes" id="UP000758611">
    <property type="component" value="Unassembled WGS sequence"/>
</dbReference>
<feature type="transmembrane region" description="Helical" evidence="2">
    <location>
        <begin position="617"/>
        <end position="635"/>
    </location>
</feature>
<name>A0A930DXU0_9FIRM</name>
<dbReference type="EMBL" id="JABZRE010000001">
    <property type="protein sequence ID" value="MBF1306224.1"/>
    <property type="molecule type" value="Genomic_DNA"/>
</dbReference>
<evidence type="ECO:0000313" key="5">
    <source>
        <dbReference type="Proteomes" id="UP000758611"/>
    </source>
</evidence>
<keyword evidence="2" id="KW-0812">Transmembrane</keyword>
<evidence type="ECO:0000256" key="1">
    <source>
        <dbReference type="SAM" id="MobiDB-lite"/>
    </source>
</evidence>
<sequence length="641" mass="69617">MKKLSKKLAGVVAVGLSITPGAMGAVTTVLNTPVAHAEENKQVDVKATATIADSIAKGNTGNVFAQAYNLNLTVPDTVKAGSTVSITVDNLPLLFGSGSVSSADVTVDNVVIGKITLKKSVNQRNQQISTKTSLDQKKSEKITAGGGHYEYELVFNEKAEGYKNKEVTFKSSTEGNVFTAVSKDVTVPAKITVNNKEVSKKDVTIKPSPKQDTKTKPSTVDLSTNTQITNSTDGSVKYFLGLGIRPLDQDYGVGTKITVNLPKDSMMSFEKGDVESKEISIIPSFNSDSFANENGVYLADVNPVKVEVKEVTKDKVVFEVKEGTLKRVQYYVINSENTPISFRLTEKSAGKLSADGKTFGPETITSSITTKEGKVNATDVNSSSIRVNGAAMTAKGVQDLINKPTKPAEKKSYKTRWITMDGNKEVKLKEDVTGDKIMDPDKFDNYKLIKTDTKENVTTYVYEKIKTYTTDWVEEVVNKDDQGKEVKSEIKLKDQTIGEKVEEAGKFDGFTFVRTDTDKDGNVKHVFKKTDTNKVTTTWVEEVTSKDKDGKEVKSEKELKKPLVAEKAGEAGTFEGYTFVRTDTDKSGNVKHVFKKGETKTPDKKTAVNTGAAAGKIILPILGLAGLGGGVTYLAKRKSKK</sequence>
<accession>A0A930DXU0</accession>
<feature type="signal peptide" evidence="3">
    <location>
        <begin position="1"/>
        <end position="24"/>
    </location>
</feature>
<protein>
    <submittedName>
        <fullName evidence="4">Uncharacterized protein</fullName>
    </submittedName>
</protein>
<reference evidence="4" key="1">
    <citation type="submission" date="2020-04" db="EMBL/GenBank/DDBJ databases">
        <title>Deep metagenomics examines the oral microbiome during advanced dental caries in children, revealing novel taxa and co-occurrences with host molecules.</title>
        <authorList>
            <person name="Baker J.L."/>
            <person name="Morton J.T."/>
            <person name="Dinis M."/>
            <person name="Alvarez R."/>
            <person name="Tran N.C."/>
            <person name="Knight R."/>
            <person name="Edlund A."/>
        </authorList>
    </citation>
    <scope>NUCLEOTIDE SEQUENCE</scope>
    <source>
        <strain evidence="4">JCVI_23_bin.11</strain>
    </source>
</reference>
<evidence type="ECO:0000256" key="3">
    <source>
        <dbReference type="SAM" id="SignalP"/>
    </source>
</evidence>
<keyword evidence="3" id="KW-0732">Signal</keyword>
<dbReference type="RefSeq" id="WP_278476645.1">
    <property type="nucleotide sequence ID" value="NZ_JABZRE010000001.1"/>
</dbReference>
<dbReference type="AlphaFoldDB" id="A0A930DXU0"/>
<keyword evidence="2" id="KW-0472">Membrane</keyword>
<proteinExistence type="predicted"/>
<feature type="compositionally biased region" description="Polar residues" evidence="1">
    <location>
        <begin position="216"/>
        <end position="226"/>
    </location>
</feature>
<feature type="chain" id="PRO_5039659385" evidence="3">
    <location>
        <begin position="25"/>
        <end position="641"/>
    </location>
</feature>
<dbReference type="NCBIfam" id="TIGR04308">
    <property type="entry name" value="repeat_SSSPR51"/>
    <property type="match status" value="2"/>
</dbReference>
<evidence type="ECO:0000313" key="4">
    <source>
        <dbReference type="EMBL" id="MBF1306224.1"/>
    </source>
</evidence>
<keyword evidence="2" id="KW-1133">Transmembrane helix</keyword>
<evidence type="ECO:0000256" key="2">
    <source>
        <dbReference type="SAM" id="Phobius"/>
    </source>
</evidence>
<organism evidence="4 5">
    <name type="scientific">Parvimonas micra</name>
    <dbReference type="NCBI Taxonomy" id="33033"/>
    <lineage>
        <taxon>Bacteria</taxon>
        <taxon>Bacillati</taxon>
        <taxon>Bacillota</taxon>
        <taxon>Tissierellia</taxon>
        <taxon>Tissierellales</taxon>
        <taxon>Peptoniphilaceae</taxon>
        <taxon>Parvimonas</taxon>
    </lineage>
</organism>
<comment type="caution">
    <text evidence="4">The sequence shown here is derived from an EMBL/GenBank/DDBJ whole genome shotgun (WGS) entry which is preliminary data.</text>
</comment>
<feature type="compositionally biased region" description="Basic and acidic residues" evidence="1">
    <location>
        <begin position="202"/>
        <end position="215"/>
    </location>
</feature>
<feature type="region of interest" description="Disordered" evidence="1">
    <location>
        <begin position="202"/>
        <end position="226"/>
    </location>
</feature>
<dbReference type="InterPro" id="IPR027579">
    <property type="entry name" value="SSSPR51_Rpt"/>
</dbReference>